<accession>A0A0A1U0Y4</accession>
<dbReference type="GeneID" id="14886666"/>
<keyword evidence="2" id="KW-1185">Reference proteome</keyword>
<dbReference type="RefSeq" id="XP_004254462.1">
    <property type="nucleotide sequence ID" value="XM_004254414.1"/>
</dbReference>
<reference evidence="1 2" key="1">
    <citation type="submission" date="2012-10" db="EMBL/GenBank/DDBJ databases">
        <authorList>
            <person name="Zafar N."/>
            <person name="Inman J."/>
            <person name="Hall N."/>
            <person name="Lorenzi H."/>
            <person name="Caler E."/>
        </authorList>
    </citation>
    <scope>NUCLEOTIDE SEQUENCE [LARGE SCALE GENOMIC DNA]</scope>
    <source>
        <strain evidence="1 2">IP1</strain>
    </source>
</reference>
<dbReference type="AlphaFoldDB" id="A0A0A1U0Y4"/>
<sequence length="508" mass="59226">MSPVNQFTAPNFYIQDDSTSFQVYVEGICYIDDDNKLVVVKKDSYVYAGNTCQDAFESTTKLETKTVQKVTSFPEYYFREVSSGSKDCNIVSNLALTNFPDNYYKKKDIGRCYGNKDATNKAQRIIATGDTTKPYKLQIAPSCTSAESAWTDSTSTETINEVTEKISNSFYVKERMYPDETTCTGVTYPLPDHLYTTLECINVDERYFSLSVDDYNVYFTNYEDAQCTKLDYSSTVYTAHQELMLGFCFEPRPSAKAIYYPPFLFIHEEANYFDYYIPYMCYINTKDGKPYIQIRLDQNVYTANTCDELSNSIEVISDYKIKQVAQFDTFYYREIYYANIDCTFLNNFDQPKRADRCYTTNNKCVPDTNSHYNFEVNNEQVIIWKYKDSTCNEIDQEIYYNNKVCTKTSDGDYHIVFIRAKTCGRVYIQHTGYITVYTVYSCYANDDAVYKVQRMKYTNFILSLWKLQIAPSCDSDEWKWIDAPDPGTINKFGPDMEKSYYFERKNIS</sequence>
<dbReference type="Proteomes" id="UP000014680">
    <property type="component" value="Unassembled WGS sequence"/>
</dbReference>
<dbReference type="VEuPathDB" id="AmoebaDB:EIN_383150"/>
<gene>
    <name evidence="1" type="ORF">EIN_383150</name>
</gene>
<dbReference type="KEGG" id="eiv:EIN_383150"/>
<organism evidence="1 2">
    <name type="scientific">Entamoeba invadens IP1</name>
    <dbReference type="NCBI Taxonomy" id="370355"/>
    <lineage>
        <taxon>Eukaryota</taxon>
        <taxon>Amoebozoa</taxon>
        <taxon>Evosea</taxon>
        <taxon>Archamoebae</taxon>
        <taxon>Mastigamoebida</taxon>
        <taxon>Entamoebidae</taxon>
        <taxon>Entamoeba</taxon>
    </lineage>
</organism>
<proteinExistence type="predicted"/>
<name>A0A0A1U0Y4_ENTIV</name>
<evidence type="ECO:0000313" key="2">
    <source>
        <dbReference type="Proteomes" id="UP000014680"/>
    </source>
</evidence>
<protein>
    <submittedName>
        <fullName evidence="1">Uncharacterized protein</fullName>
    </submittedName>
</protein>
<dbReference type="EMBL" id="KB206817">
    <property type="protein sequence ID" value="ELP87691.1"/>
    <property type="molecule type" value="Genomic_DNA"/>
</dbReference>
<evidence type="ECO:0000313" key="1">
    <source>
        <dbReference type="EMBL" id="ELP87691.1"/>
    </source>
</evidence>